<evidence type="ECO:0000313" key="2">
    <source>
        <dbReference type="EMBL" id="OCH93143.1"/>
    </source>
</evidence>
<keyword evidence="1" id="KW-0472">Membrane</keyword>
<reference evidence="2 3" key="1">
    <citation type="submission" date="2016-07" db="EMBL/GenBank/DDBJ databases">
        <title>Draft genome of the white-rot fungus Obba rivulosa 3A-2.</title>
        <authorList>
            <consortium name="DOE Joint Genome Institute"/>
            <person name="Miettinen O."/>
            <person name="Riley R."/>
            <person name="Acob R."/>
            <person name="Barry K."/>
            <person name="Cullen D."/>
            <person name="De Vries R."/>
            <person name="Hainaut M."/>
            <person name="Hatakka A."/>
            <person name="Henrissat B."/>
            <person name="Hilden K."/>
            <person name="Kuo R."/>
            <person name="Labutti K."/>
            <person name="Lipzen A."/>
            <person name="Makela M.R."/>
            <person name="Sandor L."/>
            <person name="Spatafora J.W."/>
            <person name="Grigoriev I.V."/>
            <person name="Hibbett D.S."/>
        </authorList>
    </citation>
    <scope>NUCLEOTIDE SEQUENCE [LARGE SCALE GENOMIC DNA]</scope>
    <source>
        <strain evidence="2 3">3A-2</strain>
    </source>
</reference>
<proteinExistence type="predicted"/>
<sequence>MPAYHAHKLIEVGLALSHSASKHVHTKALGIQKGRRALEVHSSHGGLQFSKENLNKQLTMFKTNWNTDVWEILINMFMAGGMGICAKDTILYVYIFVCTVFLSAVCGIWAYSRYYPQDELIQFWNGDFEKIWGFRITVVAD</sequence>
<organism evidence="2 3">
    <name type="scientific">Obba rivulosa</name>
    <dbReference type="NCBI Taxonomy" id="1052685"/>
    <lineage>
        <taxon>Eukaryota</taxon>
        <taxon>Fungi</taxon>
        <taxon>Dikarya</taxon>
        <taxon>Basidiomycota</taxon>
        <taxon>Agaricomycotina</taxon>
        <taxon>Agaricomycetes</taxon>
        <taxon>Polyporales</taxon>
        <taxon>Gelatoporiaceae</taxon>
        <taxon>Obba</taxon>
    </lineage>
</organism>
<evidence type="ECO:0000313" key="3">
    <source>
        <dbReference type="Proteomes" id="UP000250043"/>
    </source>
</evidence>
<dbReference type="AlphaFoldDB" id="A0A8E2AZE4"/>
<dbReference type="OrthoDB" id="2123952at2759"/>
<keyword evidence="1" id="KW-0812">Transmembrane</keyword>
<gene>
    <name evidence="2" type="ORF">OBBRIDRAFT_802148</name>
</gene>
<keyword evidence="3" id="KW-1185">Reference proteome</keyword>
<dbReference type="EMBL" id="KV722359">
    <property type="protein sequence ID" value="OCH93143.1"/>
    <property type="molecule type" value="Genomic_DNA"/>
</dbReference>
<keyword evidence="1" id="KW-1133">Transmembrane helix</keyword>
<evidence type="ECO:0000256" key="1">
    <source>
        <dbReference type="SAM" id="Phobius"/>
    </source>
</evidence>
<feature type="transmembrane region" description="Helical" evidence="1">
    <location>
        <begin position="91"/>
        <end position="111"/>
    </location>
</feature>
<protein>
    <submittedName>
        <fullName evidence="2">Uncharacterized protein</fullName>
    </submittedName>
</protein>
<accession>A0A8E2AZE4</accession>
<name>A0A8E2AZE4_9APHY</name>
<dbReference type="Proteomes" id="UP000250043">
    <property type="component" value="Unassembled WGS sequence"/>
</dbReference>